<organism evidence="3 4">
    <name type="scientific">Clostridium senegalense</name>
    <dbReference type="NCBI Taxonomy" id="1465809"/>
    <lineage>
        <taxon>Bacteria</taxon>
        <taxon>Bacillati</taxon>
        <taxon>Bacillota</taxon>
        <taxon>Clostridia</taxon>
        <taxon>Eubacteriales</taxon>
        <taxon>Clostridiaceae</taxon>
        <taxon>Clostridium</taxon>
    </lineage>
</organism>
<sequence>MKLKKGLIATTTCLVVLVGVLVTVNFIGKSEKEIVINESKNVKMEEKQSKENLQRENEKNKNNLENKNNSKANEEQKENKKQEKNTSKIEEVKEGVYTIKKNDTLYSIASAYMPSFDTKEVIDTIVKRNDLKNSTSVISGQQIVIPYEIALESQSTTKQNSDNKDVTGMEYKIKKGDSLYSIAQEKMPNVAVKEAVKEIKEHNNIKDENAIKVGDVLEIPSK</sequence>
<name>A0A6M0H161_9CLOT</name>
<keyword evidence="4" id="KW-1185">Reference proteome</keyword>
<evidence type="ECO:0000313" key="4">
    <source>
        <dbReference type="Proteomes" id="UP000481872"/>
    </source>
</evidence>
<proteinExistence type="predicted"/>
<evidence type="ECO:0000313" key="3">
    <source>
        <dbReference type="EMBL" id="NEU03968.1"/>
    </source>
</evidence>
<gene>
    <name evidence="3" type="ORF">G3M99_03695</name>
</gene>
<dbReference type="SUPFAM" id="SSF54106">
    <property type="entry name" value="LysM domain"/>
    <property type="match status" value="2"/>
</dbReference>
<dbReference type="Pfam" id="PF01476">
    <property type="entry name" value="LysM"/>
    <property type="match status" value="2"/>
</dbReference>
<feature type="region of interest" description="Disordered" evidence="1">
    <location>
        <begin position="43"/>
        <end position="87"/>
    </location>
</feature>
<dbReference type="PROSITE" id="PS51782">
    <property type="entry name" value="LYSM"/>
    <property type="match status" value="2"/>
</dbReference>
<feature type="domain" description="LysM" evidence="2">
    <location>
        <begin position="169"/>
        <end position="219"/>
    </location>
</feature>
<accession>A0A6M0H161</accession>
<dbReference type="RefSeq" id="WP_061993989.1">
    <property type="nucleotide sequence ID" value="NZ_JAAGPU010000004.1"/>
</dbReference>
<feature type="compositionally biased region" description="Basic and acidic residues" evidence="1">
    <location>
        <begin position="43"/>
        <end position="64"/>
    </location>
</feature>
<dbReference type="AlphaFoldDB" id="A0A6M0H161"/>
<reference evidence="3 4" key="1">
    <citation type="submission" date="2020-02" db="EMBL/GenBank/DDBJ databases">
        <title>Genome assembly of a novel Clostridium senegalense strain.</title>
        <authorList>
            <person name="Gupta T.B."/>
            <person name="Jauregui R."/>
            <person name="Maclean P."/>
            <person name="Nawarathana A."/>
            <person name="Brightwell G."/>
        </authorList>
    </citation>
    <scope>NUCLEOTIDE SEQUENCE [LARGE SCALE GENOMIC DNA]</scope>
    <source>
        <strain evidence="3 4">AGRFS4</strain>
    </source>
</reference>
<evidence type="ECO:0000256" key="1">
    <source>
        <dbReference type="SAM" id="MobiDB-lite"/>
    </source>
</evidence>
<dbReference type="CDD" id="cd00118">
    <property type="entry name" value="LysM"/>
    <property type="match status" value="2"/>
</dbReference>
<dbReference type="Proteomes" id="UP000481872">
    <property type="component" value="Unassembled WGS sequence"/>
</dbReference>
<dbReference type="EMBL" id="JAAGPU010000004">
    <property type="protein sequence ID" value="NEU03968.1"/>
    <property type="molecule type" value="Genomic_DNA"/>
</dbReference>
<feature type="compositionally biased region" description="Basic and acidic residues" evidence="1">
    <location>
        <begin position="72"/>
        <end position="87"/>
    </location>
</feature>
<dbReference type="InterPro" id="IPR036779">
    <property type="entry name" value="LysM_dom_sf"/>
</dbReference>
<feature type="domain" description="LysM" evidence="2">
    <location>
        <begin position="95"/>
        <end position="145"/>
    </location>
</feature>
<dbReference type="InterPro" id="IPR018392">
    <property type="entry name" value="LysM"/>
</dbReference>
<protein>
    <submittedName>
        <fullName evidence="3">LysM peptidoglycan-binding domain-containing protein</fullName>
    </submittedName>
</protein>
<dbReference type="SMART" id="SM00257">
    <property type="entry name" value="LysM"/>
    <property type="match status" value="2"/>
</dbReference>
<dbReference type="Gene3D" id="3.10.350.10">
    <property type="entry name" value="LysM domain"/>
    <property type="match status" value="2"/>
</dbReference>
<comment type="caution">
    <text evidence="3">The sequence shown here is derived from an EMBL/GenBank/DDBJ whole genome shotgun (WGS) entry which is preliminary data.</text>
</comment>
<evidence type="ECO:0000259" key="2">
    <source>
        <dbReference type="PROSITE" id="PS51782"/>
    </source>
</evidence>